<keyword evidence="1" id="KW-1185">Reference proteome</keyword>
<dbReference type="AlphaFoldDB" id="A0A915KXE4"/>
<name>A0A915KXE4_ROMCU</name>
<accession>A0A915KXE4</accession>
<evidence type="ECO:0000313" key="2">
    <source>
        <dbReference type="WBParaSite" id="nRc.2.0.1.t42844-RA"/>
    </source>
</evidence>
<evidence type="ECO:0000313" key="1">
    <source>
        <dbReference type="Proteomes" id="UP000887565"/>
    </source>
</evidence>
<dbReference type="WBParaSite" id="nRc.2.0.1.t42844-RA">
    <property type="protein sequence ID" value="nRc.2.0.1.t42844-RA"/>
    <property type="gene ID" value="nRc.2.0.1.g42844"/>
</dbReference>
<proteinExistence type="predicted"/>
<protein>
    <submittedName>
        <fullName evidence="2">Uncharacterized protein</fullName>
    </submittedName>
</protein>
<reference evidence="2" key="1">
    <citation type="submission" date="2022-11" db="UniProtKB">
        <authorList>
            <consortium name="WormBaseParasite"/>
        </authorList>
    </citation>
    <scope>IDENTIFICATION</scope>
</reference>
<dbReference type="Proteomes" id="UP000887565">
    <property type="component" value="Unplaced"/>
</dbReference>
<sequence>MLTSTENGDKYAYRAYLELELNYSRNAKSTHVTAAGYTFENEDVLDKEKQRIANGSVGGWKTALEYEHDELAEDDEDEYRI</sequence>
<organism evidence="1 2">
    <name type="scientific">Romanomermis culicivorax</name>
    <name type="common">Nematode worm</name>
    <dbReference type="NCBI Taxonomy" id="13658"/>
    <lineage>
        <taxon>Eukaryota</taxon>
        <taxon>Metazoa</taxon>
        <taxon>Ecdysozoa</taxon>
        <taxon>Nematoda</taxon>
        <taxon>Enoplea</taxon>
        <taxon>Dorylaimia</taxon>
        <taxon>Mermithida</taxon>
        <taxon>Mermithoidea</taxon>
        <taxon>Mermithidae</taxon>
        <taxon>Romanomermis</taxon>
    </lineage>
</organism>